<dbReference type="InterPro" id="IPR000352">
    <property type="entry name" value="Pep_chain_release_fac_I"/>
</dbReference>
<sequence length="139" mass="15159">MINDRLAIPRSELQFSFARSAGPGGQNVNKLNTKAVLRWKPAESAALSPAVLERFLARNGGRLTREGELVIASDTHREQGRNVGDCLQRLRALVAAAAARPKVRRPTKPTKASQQRRLNAKRNQAAKKASRQSPADGEA</sequence>
<dbReference type="KEGG" id="bmei:Spa11_16660"/>
<dbReference type="PANTHER" id="PTHR11075:SF54">
    <property type="entry name" value="LARGE RIBOSOMAL SUBUNIT PROTEIN ML62"/>
    <property type="match status" value="1"/>
</dbReference>
<keyword evidence="4" id="KW-1185">Reference proteome</keyword>
<feature type="region of interest" description="Disordered" evidence="1">
    <location>
        <begin position="98"/>
        <end position="139"/>
    </location>
</feature>
<dbReference type="EC" id="3.1.1.29" evidence="3"/>
<dbReference type="Pfam" id="PF00472">
    <property type="entry name" value="RF-1"/>
    <property type="match status" value="1"/>
</dbReference>
<protein>
    <submittedName>
        <fullName evidence="3">Peptidyl-tRNA hydrolase ArfB</fullName>
        <ecNumber evidence="3">3.1.1.29</ecNumber>
    </submittedName>
</protein>
<feature type="compositionally biased region" description="Basic residues" evidence="1">
    <location>
        <begin position="118"/>
        <end position="130"/>
    </location>
</feature>
<proteinExistence type="predicted"/>
<dbReference type="GO" id="GO:0016150">
    <property type="term" value="F:translation release factor activity, codon nonspecific"/>
    <property type="evidence" value="ECO:0007669"/>
    <property type="project" value="TreeGrafter"/>
</dbReference>
<dbReference type="NCBIfam" id="NF006718">
    <property type="entry name" value="PRK09256.1"/>
    <property type="match status" value="1"/>
</dbReference>
<reference evidence="3 4" key="1">
    <citation type="submission" date="2019-02" db="EMBL/GenBank/DDBJ databases">
        <title>Deep-cultivation of Planctomycetes and their phenomic and genomic characterization uncovers novel biology.</title>
        <authorList>
            <person name="Wiegand S."/>
            <person name="Jogler M."/>
            <person name="Boedeker C."/>
            <person name="Pinto D."/>
            <person name="Vollmers J."/>
            <person name="Rivas-Marin E."/>
            <person name="Kohn T."/>
            <person name="Peeters S.H."/>
            <person name="Heuer A."/>
            <person name="Rast P."/>
            <person name="Oberbeckmann S."/>
            <person name="Bunk B."/>
            <person name="Jeske O."/>
            <person name="Meyerdierks A."/>
            <person name="Storesund J.E."/>
            <person name="Kallscheuer N."/>
            <person name="Luecker S."/>
            <person name="Lage O.M."/>
            <person name="Pohl T."/>
            <person name="Merkel B.J."/>
            <person name="Hornburger P."/>
            <person name="Mueller R.-W."/>
            <person name="Bruemmer F."/>
            <person name="Labrenz M."/>
            <person name="Spormann A.M."/>
            <person name="Op den Camp H."/>
            <person name="Overmann J."/>
            <person name="Amann R."/>
            <person name="Jetten M.S.M."/>
            <person name="Mascher T."/>
            <person name="Medema M.H."/>
            <person name="Devos D.P."/>
            <person name="Kaster A.-K."/>
            <person name="Ovreas L."/>
            <person name="Rohde M."/>
            <person name="Galperin M.Y."/>
            <person name="Jogler C."/>
        </authorList>
    </citation>
    <scope>NUCLEOTIDE SEQUENCE [LARGE SCALE GENOMIC DNA]</scope>
    <source>
        <strain evidence="3 4">Spa11</strain>
    </source>
</reference>
<evidence type="ECO:0000313" key="4">
    <source>
        <dbReference type="Proteomes" id="UP000316426"/>
    </source>
</evidence>
<dbReference type="AlphaFoldDB" id="A0A518K6R2"/>
<dbReference type="Proteomes" id="UP000316426">
    <property type="component" value="Chromosome"/>
</dbReference>
<accession>A0A518K6R2</accession>
<feature type="domain" description="Prokaryotic-type class I peptide chain release factors" evidence="2">
    <location>
        <begin position="6"/>
        <end position="130"/>
    </location>
</feature>
<gene>
    <name evidence="3" type="primary">arfB</name>
    <name evidence="3" type="ORF">Spa11_16660</name>
</gene>
<dbReference type="EMBL" id="CP036349">
    <property type="protein sequence ID" value="QDV73470.1"/>
    <property type="molecule type" value="Genomic_DNA"/>
</dbReference>
<evidence type="ECO:0000259" key="2">
    <source>
        <dbReference type="Pfam" id="PF00472"/>
    </source>
</evidence>
<dbReference type="Gene3D" id="3.30.160.20">
    <property type="match status" value="1"/>
</dbReference>
<evidence type="ECO:0000256" key="1">
    <source>
        <dbReference type="SAM" id="MobiDB-lite"/>
    </source>
</evidence>
<name>A0A518K6R2_9BACT</name>
<evidence type="ECO:0000313" key="3">
    <source>
        <dbReference type="EMBL" id="QDV73470.1"/>
    </source>
</evidence>
<dbReference type="PANTHER" id="PTHR11075">
    <property type="entry name" value="PEPTIDE CHAIN RELEASE FACTOR"/>
    <property type="match status" value="1"/>
</dbReference>
<keyword evidence="3" id="KW-0378">Hydrolase</keyword>
<dbReference type="SUPFAM" id="SSF110916">
    <property type="entry name" value="Peptidyl-tRNA hydrolase domain-like"/>
    <property type="match status" value="1"/>
</dbReference>
<dbReference type="GO" id="GO:0004045">
    <property type="term" value="F:peptidyl-tRNA hydrolase activity"/>
    <property type="evidence" value="ECO:0007669"/>
    <property type="project" value="UniProtKB-EC"/>
</dbReference>
<dbReference type="InterPro" id="IPR052104">
    <property type="entry name" value="Mito_Release_Factor_mL62"/>
</dbReference>
<organism evidence="3 4">
    <name type="scientific">Botrimarina mediterranea</name>
    <dbReference type="NCBI Taxonomy" id="2528022"/>
    <lineage>
        <taxon>Bacteria</taxon>
        <taxon>Pseudomonadati</taxon>
        <taxon>Planctomycetota</taxon>
        <taxon>Planctomycetia</taxon>
        <taxon>Pirellulales</taxon>
        <taxon>Lacipirellulaceae</taxon>
        <taxon>Botrimarina</taxon>
    </lineage>
</organism>